<feature type="domain" description="Protein FecR C-terminal" evidence="3">
    <location>
        <begin position="332"/>
        <end position="398"/>
    </location>
</feature>
<feature type="transmembrane region" description="Helical" evidence="1">
    <location>
        <begin position="101"/>
        <end position="122"/>
    </location>
</feature>
<dbReference type="Proteomes" id="UP000812270">
    <property type="component" value="Unassembled WGS sequence"/>
</dbReference>
<gene>
    <name evidence="4" type="ORF">KTO63_15995</name>
</gene>
<evidence type="ECO:0000313" key="5">
    <source>
        <dbReference type="Proteomes" id="UP000812270"/>
    </source>
</evidence>
<evidence type="ECO:0000259" key="2">
    <source>
        <dbReference type="Pfam" id="PF04773"/>
    </source>
</evidence>
<dbReference type="Pfam" id="PF04773">
    <property type="entry name" value="FecR"/>
    <property type="match status" value="1"/>
</dbReference>
<organism evidence="4 5">
    <name type="scientific">Pinibacter aurantiacus</name>
    <dbReference type="NCBI Taxonomy" id="2851599"/>
    <lineage>
        <taxon>Bacteria</taxon>
        <taxon>Pseudomonadati</taxon>
        <taxon>Bacteroidota</taxon>
        <taxon>Chitinophagia</taxon>
        <taxon>Chitinophagales</taxon>
        <taxon>Chitinophagaceae</taxon>
        <taxon>Pinibacter</taxon>
    </lineage>
</organism>
<dbReference type="InterPro" id="IPR032508">
    <property type="entry name" value="FecR_C"/>
</dbReference>
<keyword evidence="1" id="KW-0472">Membrane</keyword>
<dbReference type="Pfam" id="PF16344">
    <property type="entry name" value="FecR_C"/>
    <property type="match status" value="1"/>
</dbReference>
<evidence type="ECO:0000259" key="3">
    <source>
        <dbReference type="Pfam" id="PF16344"/>
    </source>
</evidence>
<dbReference type="RefSeq" id="WP_217792375.1">
    <property type="nucleotide sequence ID" value="NZ_JAHSPG010000012.1"/>
</dbReference>
<keyword evidence="1" id="KW-0812">Transmembrane</keyword>
<dbReference type="PANTHER" id="PTHR30273:SF2">
    <property type="entry name" value="PROTEIN FECR"/>
    <property type="match status" value="1"/>
</dbReference>
<keyword evidence="5" id="KW-1185">Reference proteome</keyword>
<evidence type="ECO:0000313" key="4">
    <source>
        <dbReference type="EMBL" id="MBV4358667.1"/>
    </source>
</evidence>
<protein>
    <submittedName>
        <fullName evidence="4">FecR family protein</fullName>
    </submittedName>
</protein>
<accession>A0A9E2W8T8</accession>
<dbReference type="PANTHER" id="PTHR30273">
    <property type="entry name" value="PERIPLASMIC SIGNAL SENSOR AND SIGMA FACTOR ACTIVATOR FECR-RELATED"/>
    <property type="match status" value="1"/>
</dbReference>
<keyword evidence="1" id="KW-1133">Transmembrane helix</keyword>
<dbReference type="EMBL" id="JAHSPG010000012">
    <property type="protein sequence ID" value="MBV4358667.1"/>
    <property type="molecule type" value="Genomic_DNA"/>
</dbReference>
<sequence length="400" mass="45303">MDQQKLQYLLKRYFDKACTESEWQELFAVMNDADKKEEVQELLSTMMQHEGAQEFEYNETKWEPVLNTILAEQKQAPLSVESEEETNVVEMQPRRRIQWRWIAAASVILLFASIAALKFSFWKNSKGEQSAFAGKVIKQEHAILTLADGTQIVLDSAENGQLSQQGNIKVIKLSAGQIVYSGRTEKANSQYNTITTPKGVQYQLTLPDGTMVWINAASSLKFPVSFDGDKREVTLTGEAYFEVAKNKAASFTVHAKSNDIQVLGTHFNVMAYDDEEATNTTLLEGKVKVVAENGNSILLKPNQQAQYREGGNIKVKNDVDVDEVMAWKNNFFIFHDADIETIMRQLSRWYNINITYKSKVKYLFQAEIPRNQAMDSVLKALALTGNVHFEVKGNDVTVTR</sequence>
<name>A0A9E2W8T8_9BACT</name>
<proteinExistence type="predicted"/>
<dbReference type="AlphaFoldDB" id="A0A9E2W8T8"/>
<comment type="caution">
    <text evidence="4">The sequence shown here is derived from an EMBL/GenBank/DDBJ whole genome shotgun (WGS) entry which is preliminary data.</text>
</comment>
<evidence type="ECO:0000256" key="1">
    <source>
        <dbReference type="SAM" id="Phobius"/>
    </source>
</evidence>
<reference evidence="4" key="1">
    <citation type="submission" date="2021-06" db="EMBL/GenBank/DDBJ databases">
        <authorList>
            <person name="Huq M.A."/>
        </authorList>
    </citation>
    <scope>NUCLEOTIDE SEQUENCE</scope>
    <source>
        <strain evidence="4">MAH-26</strain>
    </source>
</reference>
<dbReference type="InterPro" id="IPR012373">
    <property type="entry name" value="Ferrdict_sens_TM"/>
</dbReference>
<feature type="domain" description="FecR protein" evidence="2">
    <location>
        <begin position="193"/>
        <end position="288"/>
    </location>
</feature>
<dbReference type="GO" id="GO:0016989">
    <property type="term" value="F:sigma factor antagonist activity"/>
    <property type="evidence" value="ECO:0007669"/>
    <property type="project" value="TreeGrafter"/>
</dbReference>
<dbReference type="FunFam" id="2.60.120.1440:FF:000001">
    <property type="entry name" value="Putative anti-sigma factor"/>
    <property type="match status" value="1"/>
</dbReference>
<dbReference type="InterPro" id="IPR006860">
    <property type="entry name" value="FecR"/>
</dbReference>